<dbReference type="Gene3D" id="3.30.710.10">
    <property type="entry name" value="Potassium Channel Kv1.1, Chain A"/>
    <property type="match status" value="1"/>
</dbReference>
<dbReference type="SUPFAM" id="SSF54695">
    <property type="entry name" value="POZ domain"/>
    <property type="match status" value="1"/>
</dbReference>
<reference evidence="1" key="1">
    <citation type="submission" date="2025-08" db="UniProtKB">
        <authorList>
            <consortium name="Ensembl"/>
        </authorList>
    </citation>
    <scope>IDENTIFICATION</scope>
</reference>
<dbReference type="Proteomes" id="UP000472270">
    <property type="component" value="Unassembled WGS sequence"/>
</dbReference>
<keyword evidence="2" id="KW-1185">Reference proteome</keyword>
<name>A0A673G9Y6_9TELE</name>
<reference evidence="1" key="2">
    <citation type="submission" date="2025-09" db="UniProtKB">
        <authorList>
            <consortium name="Ensembl"/>
        </authorList>
    </citation>
    <scope>IDENTIFICATION</scope>
</reference>
<protein>
    <submittedName>
        <fullName evidence="1">Uncharacterized protein</fullName>
    </submittedName>
</protein>
<dbReference type="AlphaFoldDB" id="A0A673G9Y6"/>
<dbReference type="Ensembl" id="ENSSRHT00000009015.1">
    <property type="protein sequence ID" value="ENSSRHP00000008742.1"/>
    <property type="gene ID" value="ENSSRHG00000005053.1"/>
</dbReference>
<accession>A0A673G9Y6</accession>
<evidence type="ECO:0000313" key="2">
    <source>
        <dbReference type="Proteomes" id="UP000472270"/>
    </source>
</evidence>
<organism evidence="1 2">
    <name type="scientific">Sinocyclocheilus rhinocerous</name>
    <dbReference type="NCBI Taxonomy" id="307959"/>
    <lineage>
        <taxon>Eukaryota</taxon>
        <taxon>Metazoa</taxon>
        <taxon>Chordata</taxon>
        <taxon>Craniata</taxon>
        <taxon>Vertebrata</taxon>
        <taxon>Euteleostomi</taxon>
        <taxon>Actinopterygii</taxon>
        <taxon>Neopterygii</taxon>
        <taxon>Teleostei</taxon>
        <taxon>Ostariophysi</taxon>
        <taxon>Cypriniformes</taxon>
        <taxon>Cyprinidae</taxon>
        <taxon>Cyprininae</taxon>
        <taxon>Sinocyclocheilus</taxon>
    </lineage>
</organism>
<sequence>MSSAADGCIKFTRHAGDVLFNFNRLRSRNILTDVTIVVGGQ</sequence>
<proteinExistence type="predicted"/>
<evidence type="ECO:0000313" key="1">
    <source>
        <dbReference type="Ensembl" id="ENSSRHP00000008742.1"/>
    </source>
</evidence>
<dbReference type="InterPro" id="IPR011333">
    <property type="entry name" value="SKP1/BTB/POZ_sf"/>
</dbReference>